<feature type="non-terminal residue" evidence="2">
    <location>
        <position position="1"/>
    </location>
</feature>
<keyword evidence="3" id="KW-1185">Reference proteome</keyword>
<dbReference type="EMBL" id="JANPWB010000012">
    <property type="protein sequence ID" value="KAJ1119946.1"/>
    <property type="molecule type" value="Genomic_DNA"/>
</dbReference>
<comment type="caution">
    <text evidence="2">The sequence shown here is derived from an EMBL/GenBank/DDBJ whole genome shotgun (WGS) entry which is preliminary data.</text>
</comment>
<feature type="compositionally biased region" description="Basic and acidic residues" evidence="1">
    <location>
        <begin position="1"/>
        <end position="13"/>
    </location>
</feature>
<dbReference type="Proteomes" id="UP001066276">
    <property type="component" value="Chromosome 8"/>
</dbReference>
<protein>
    <submittedName>
        <fullName evidence="2">Uncharacterized protein</fullName>
    </submittedName>
</protein>
<dbReference type="AlphaFoldDB" id="A0AAV7NV26"/>
<proteinExistence type="predicted"/>
<evidence type="ECO:0000313" key="3">
    <source>
        <dbReference type="Proteomes" id="UP001066276"/>
    </source>
</evidence>
<name>A0AAV7NV26_PLEWA</name>
<gene>
    <name evidence="2" type="ORF">NDU88_008129</name>
</gene>
<reference evidence="2" key="1">
    <citation type="journal article" date="2022" name="bioRxiv">
        <title>Sequencing and chromosome-scale assembly of the giantPleurodeles waltlgenome.</title>
        <authorList>
            <person name="Brown T."/>
            <person name="Elewa A."/>
            <person name="Iarovenko S."/>
            <person name="Subramanian E."/>
            <person name="Araus A.J."/>
            <person name="Petzold A."/>
            <person name="Susuki M."/>
            <person name="Suzuki K.-i.T."/>
            <person name="Hayashi T."/>
            <person name="Toyoda A."/>
            <person name="Oliveira C."/>
            <person name="Osipova E."/>
            <person name="Leigh N.D."/>
            <person name="Simon A."/>
            <person name="Yun M.H."/>
        </authorList>
    </citation>
    <scope>NUCLEOTIDE SEQUENCE</scope>
    <source>
        <strain evidence="2">20211129_DDA</strain>
        <tissue evidence="2">Liver</tissue>
    </source>
</reference>
<feature type="compositionally biased region" description="Polar residues" evidence="1">
    <location>
        <begin position="28"/>
        <end position="53"/>
    </location>
</feature>
<feature type="region of interest" description="Disordered" evidence="1">
    <location>
        <begin position="1"/>
        <end position="70"/>
    </location>
</feature>
<feature type="non-terminal residue" evidence="2">
    <location>
        <position position="100"/>
    </location>
</feature>
<evidence type="ECO:0000313" key="2">
    <source>
        <dbReference type="EMBL" id="KAJ1119946.1"/>
    </source>
</evidence>
<sequence length="100" mass="10719">GQRREGGQAEQQHRRTARGSRRAATHGNSCIQRRAGTQSNLEAASQDGEQSQQPDHRAAASRGGRVHHTRSCCYSITTTTHVRLIGSGIRSVSTGETPAA</sequence>
<evidence type="ECO:0000256" key="1">
    <source>
        <dbReference type="SAM" id="MobiDB-lite"/>
    </source>
</evidence>
<organism evidence="2 3">
    <name type="scientific">Pleurodeles waltl</name>
    <name type="common">Iberian ribbed newt</name>
    <dbReference type="NCBI Taxonomy" id="8319"/>
    <lineage>
        <taxon>Eukaryota</taxon>
        <taxon>Metazoa</taxon>
        <taxon>Chordata</taxon>
        <taxon>Craniata</taxon>
        <taxon>Vertebrata</taxon>
        <taxon>Euteleostomi</taxon>
        <taxon>Amphibia</taxon>
        <taxon>Batrachia</taxon>
        <taxon>Caudata</taxon>
        <taxon>Salamandroidea</taxon>
        <taxon>Salamandridae</taxon>
        <taxon>Pleurodelinae</taxon>
        <taxon>Pleurodeles</taxon>
    </lineage>
</organism>
<feature type="compositionally biased region" description="Basic residues" evidence="1">
    <location>
        <begin position="14"/>
        <end position="24"/>
    </location>
</feature>
<accession>A0AAV7NV26</accession>